<organism evidence="1">
    <name type="scientific">Hexamita inflata</name>
    <dbReference type="NCBI Taxonomy" id="28002"/>
    <lineage>
        <taxon>Eukaryota</taxon>
        <taxon>Metamonada</taxon>
        <taxon>Diplomonadida</taxon>
        <taxon>Hexamitidae</taxon>
        <taxon>Hexamitinae</taxon>
        <taxon>Hexamita</taxon>
    </lineage>
</organism>
<proteinExistence type="predicted"/>
<dbReference type="AlphaFoldDB" id="A0AA86USI8"/>
<gene>
    <name evidence="2" type="ORF">HINF_LOCUS20966</name>
    <name evidence="1" type="ORF">HINF_LOCUS50837</name>
</gene>
<evidence type="ECO:0000313" key="1">
    <source>
        <dbReference type="EMBL" id="CAI9963192.1"/>
    </source>
</evidence>
<dbReference type="EMBL" id="CATOUU010000967">
    <property type="protein sequence ID" value="CAI9963192.1"/>
    <property type="molecule type" value="Genomic_DNA"/>
</dbReference>
<comment type="caution">
    <text evidence="1">The sequence shown here is derived from an EMBL/GenBank/DDBJ whole genome shotgun (WGS) entry which is preliminary data.</text>
</comment>
<evidence type="ECO:0000313" key="2">
    <source>
        <dbReference type="EMBL" id="CAL6008129.1"/>
    </source>
</evidence>
<reference evidence="2 3" key="2">
    <citation type="submission" date="2024-07" db="EMBL/GenBank/DDBJ databases">
        <authorList>
            <person name="Akdeniz Z."/>
        </authorList>
    </citation>
    <scope>NUCLEOTIDE SEQUENCE [LARGE SCALE GENOMIC DNA]</scope>
</reference>
<dbReference type="Proteomes" id="UP001642409">
    <property type="component" value="Unassembled WGS sequence"/>
</dbReference>
<accession>A0AA86USI8</accession>
<keyword evidence="3" id="KW-1185">Reference proteome</keyword>
<evidence type="ECO:0000313" key="3">
    <source>
        <dbReference type="Proteomes" id="UP001642409"/>
    </source>
</evidence>
<name>A0AA86USI8_9EUKA</name>
<protein>
    <submittedName>
        <fullName evidence="2">Hypothetical_protein</fullName>
    </submittedName>
</protein>
<sequence>MSQFDYYQIEMNSQICSQFIFTNRFDIDQINYQIGYDNFTNNYVFGNEQNIKNAFINIESNTYNSQVAPLFNTQQYFNNIKIQISSQTLGTGQILSSKSNIIINQLNIISKTNNSIIIGASNILHIIQPFSNTTNITNLLVNLSVQQSQGSLGLIGFINCTLRITNYYILGFYQTTGCVSMVSLQTTNGAIQINSLNFLAQLFNVGNLSSYLLSTTNYSNITLTNIVVQIQANYSSESLNSIDGNNSHFFQFGGFVSLTNNTKIQLSQIIFNSQQFFSALYIKYSGFMVGFAKVTTANQIQIQDVCFNQQISSTSHFVRFGLFGFIEENLQITQFQIIILASGIFDYFGVIGETSEKCNMTYFDNLVISIDLIQQQGQCVSAFMGRQHSLNFSLSNCVIKNTNLNGSEFVGAVIGHSCHPVYITNSSVLNNNFSSLSWSGGFIGHSNSYYVAIVNCTSSNNTVNSTNFTGGLIGYAHTYYIVNQLVLLEVTNTTCFNNNLGSNEYSGGITGYINATAIITSCNVSNTTVISLNFAGGMAGFGNYSTITLKTIKIQSTKISKQNGALLIGYQTNSTVNLINSWSEGNNFVNNILVQNCAVFNSSVSINGC</sequence>
<dbReference type="EMBL" id="CAXDID020000057">
    <property type="protein sequence ID" value="CAL6008129.1"/>
    <property type="molecule type" value="Genomic_DNA"/>
</dbReference>
<dbReference type="Gene3D" id="2.160.20.110">
    <property type="match status" value="1"/>
</dbReference>
<reference evidence="1" key="1">
    <citation type="submission" date="2023-06" db="EMBL/GenBank/DDBJ databases">
        <authorList>
            <person name="Kurt Z."/>
        </authorList>
    </citation>
    <scope>NUCLEOTIDE SEQUENCE</scope>
</reference>